<dbReference type="Pfam" id="PF02492">
    <property type="entry name" value="cobW"/>
    <property type="match status" value="1"/>
</dbReference>
<evidence type="ECO:0000256" key="12">
    <source>
        <dbReference type="ARBA" id="ARBA00034320"/>
    </source>
</evidence>
<evidence type="ECO:0000256" key="9">
    <source>
        <dbReference type="ARBA" id="ARBA00023098"/>
    </source>
</evidence>
<keyword evidence="22" id="KW-1185">Reference proteome</keyword>
<comment type="similarity">
    <text evidence="2">Belongs to the thiolase-like superfamily. FabH family.</text>
</comment>
<evidence type="ECO:0000259" key="19">
    <source>
        <dbReference type="Pfam" id="PF08541"/>
    </source>
</evidence>
<dbReference type="Gene3D" id="3.40.47.10">
    <property type="match status" value="1"/>
</dbReference>
<dbReference type="SUPFAM" id="SSF53901">
    <property type="entry name" value="Thiolase-like"/>
    <property type="match status" value="1"/>
</dbReference>
<evidence type="ECO:0000256" key="7">
    <source>
        <dbReference type="ARBA" id="ARBA00022801"/>
    </source>
</evidence>
<dbReference type="SUPFAM" id="SSF52540">
    <property type="entry name" value="P-loop containing nucleoside triphosphate hydrolases"/>
    <property type="match status" value="1"/>
</dbReference>
<dbReference type="Pfam" id="PF07683">
    <property type="entry name" value="CobW_C"/>
    <property type="match status" value="1"/>
</dbReference>
<comment type="pathway">
    <text evidence="1">Lipid metabolism; fatty acid biosynthesis.</text>
</comment>
<dbReference type="FunFam" id="3.40.47.10:FF:000004">
    <property type="entry name" value="3-oxoacyl-[acyl-carrier-protein] synthase 3"/>
    <property type="match status" value="1"/>
</dbReference>
<dbReference type="OrthoDB" id="428487at2759"/>
<dbReference type="CDD" id="cd03112">
    <property type="entry name" value="CobW-like"/>
    <property type="match status" value="1"/>
</dbReference>
<feature type="domain" description="CobW/HypB/UreG nucleotide-binding" evidence="17">
    <location>
        <begin position="115"/>
        <end position="298"/>
    </location>
</feature>
<keyword evidence="7" id="KW-0378">Hydrolase</keyword>
<protein>
    <recommendedName>
        <fullName evidence="3">beta-ketoacyl-[acyl-carrier-protein] synthase III</fullName>
        <ecNumber evidence="3">2.3.1.180</ecNumber>
    </recommendedName>
</protein>
<dbReference type="GO" id="GO:0000166">
    <property type="term" value="F:nucleotide binding"/>
    <property type="evidence" value="ECO:0007669"/>
    <property type="project" value="UniProtKB-KW"/>
</dbReference>
<dbReference type="NCBIfam" id="NF006829">
    <property type="entry name" value="PRK09352.1"/>
    <property type="match status" value="1"/>
</dbReference>
<keyword evidence="10" id="KW-0275">Fatty acid biosynthesis</keyword>
<evidence type="ECO:0000256" key="10">
    <source>
        <dbReference type="ARBA" id="ARBA00023160"/>
    </source>
</evidence>
<dbReference type="NCBIfam" id="TIGR00747">
    <property type="entry name" value="fabH"/>
    <property type="match status" value="1"/>
</dbReference>
<dbReference type="GO" id="GO:0004315">
    <property type="term" value="F:3-oxoacyl-[acyl-carrier-protein] synthase activity"/>
    <property type="evidence" value="ECO:0007669"/>
    <property type="project" value="InterPro"/>
</dbReference>
<evidence type="ECO:0000256" key="14">
    <source>
        <dbReference type="ARBA" id="ARBA00052419"/>
    </source>
</evidence>
<dbReference type="HAMAP" id="MF_01815">
    <property type="entry name" value="FabH"/>
    <property type="match status" value="1"/>
</dbReference>
<dbReference type="AlphaFoldDB" id="A0A1Q9DTQ9"/>
<evidence type="ECO:0000256" key="16">
    <source>
        <dbReference type="SAM" id="MobiDB-lite"/>
    </source>
</evidence>
<keyword evidence="8" id="KW-0276">Fatty acid metabolism</keyword>
<feature type="domain" description="CobW C-terminal" evidence="18">
    <location>
        <begin position="341"/>
        <end position="436"/>
    </location>
</feature>
<proteinExistence type="inferred from homology"/>
<dbReference type="Proteomes" id="UP000186817">
    <property type="component" value="Unassembled WGS sequence"/>
</dbReference>
<comment type="similarity">
    <text evidence="12">Belongs to the SIMIBI class G3E GTPase family. ZNG1 subfamily.</text>
</comment>
<evidence type="ECO:0000256" key="11">
    <source>
        <dbReference type="ARBA" id="ARBA00023186"/>
    </source>
</evidence>
<keyword evidence="11" id="KW-0143">Chaperone</keyword>
<keyword evidence="6" id="KW-0547">Nucleotide-binding</keyword>
<comment type="caution">
    <text evidence="21">The sequence shown here is derived from an EMBL/GenBank/DDBJ whole genome shotgun (WGS) entry which is preliminary data.</text>
</comment>
<dbReference type="InterPro" id="IPR003495">
    <property type="entry name" value="CobW/HypB/UreG_nucleotide-bd"/>
</dbReference>
<evidence type="ECO:0000256" key="1">
    <source>
        <dbReference type="ARBA" id="ARBA00005194"/>
    </source>
</evidence>
<evidence type="ECO:0000256" key="6">
    <source>
        <dbReference type="ARBA" id="ARBA00022741"/>
    </source>
</evidence>
<evidence type="ECO:0000256" key="2">
    <source>
        <dbReference type="ARBA" id="ARBA00008642"/>
    </source>
</evidence>
<comment type="catalytic activity">
    <reaction evidence="13">
        <text>GTP + H2O = GDP + phosphate + H(+)</text>
        <dbReference type="Rhea" id="RHEA:19669"/>
        <dbReference type="ChEBI" id="CHEBI:15377"/>
        <dbReference type="ChEBI" id="CHEBI:15378"/>
        <dbReference type="ChEBI" id="CHEBI:37565"/>
        <dbReference type="ChEBI" id="CHEBI:43474"/>
        <dbReference type="ChEBI" id="CHEBI:58189"/>
    </reaction>
    <physiologicalReaction direction="left-to-right" evidence="13">
        <dbReference type="Rhea" id="RHEA:19670"/>
    </physiologicalReaction>
</comment>
<dbReference type="InterPro" id="IPR011629">
    <property type="entry name" value="CobW-like_C"/>
</dbReference>
<dbReference type="PANTHER" id="PTHR43091:SF1">
    <property type="entry name" value="BETA-KETOACYL-[ACYL-CARRIER-PROTEIN] SYNTHASE III, CHLOROPLASTIC"/>
    <property type="match status" value="1"/>
</dbReference>
<feature type="domain" description="Beta-ketoacyl-[acyl-carrier-protein] synthase III N-terminal" evidence="20">
    <location>
        <begin position="624"/>
        <end position="703"/>
    </location>
</feature>
<evidence type="ECO:0000256" key="8">
    <source>
        <dbReference type="ARBA" id="ARBA00022832"/>
    </source>
</evidence>
<dbReference type="Pfam" id="PF08541">
    <property type="entry name" value="ACP_syn_III_C"/>
    <property type="match status" value="1"/>
</dbReference>
<keyword evidence="4" id="KW-0444">Lipid biosynthesis</keyword>
<dbReference type="GO" id="GO:0033818">
    <property type="term" value="F:beta-ketoacyl-acyl-carrier-protein synthase III activity"/>
    <property type="evidence" value="ECO:0007669"/>
    <property type="project" value="UniProtKB-EC"/>
</dbReference>
<evidence type="ECO:0000313" key="21">
    <source>
        <dbReference type="EMBL" id="OLP98560.1"/>
    </source>
</evidence>
<dbReference type="Gene3D" id="3.40.50.300">
    <property type="entry name" value="P-loop containing nucleotide triphosphate hydrolases"/>
    <property type="match status" value="1"/>
</dbReference>
<comment type="catalytic activity">
    <reaction evidence="14">
        <text>malonyl-[ACP] + acetyl-CoA + H(+) = 3-oxobutanoyl-[ACP] + CO2 + CoA</text>
        <dbReference type="Rhea" id="RHEA:12080"/>
        <dbReference type="Rhea" id="RHEA-COMP:9623"/>
        <dbReference type="Rhea" id="RHEA-COMP:9625"/>
        <dbReference type="ChEBI" id="CHEBI:15378"/>
        <dbReference type="ChEBI" id="CHEBI:16526"/>
        <dbReference type="ChEBI" id="CHEBI:57287"/>
        <dbReference type="ChEBI" id="CHEBI:57288"/>
        <dbReference type="ChEBI" id="CHEBI:78449"/>
        <dbReference type="ChEBI" id="CHEBI:78450"/>
        <dbReference type="EC" id="2.3.1.180"/>
    </reaction>
</comment>
<dbReference type="Gene3D" id="3.30.1220.10">
    <property type="entry name" value="CobW-like, C-terminal domain"/>
    <property type="match status" value="1"/>
</dbReference>
<dbReference type="Pfam" id="PF08545">
    <property type="entry name" value="ACP_syn_III"/>
    <property type="match status" value="1"/>
</dbReference>
<dbReference type="InterPro" id="IPR016039">
    <property type="entry name" value="Thiolase-like"/>
</dbReference>
<keyword evidence="9" id="KW-0443">Lipid metabolism</keyword>
<dbReference type="InterPro" id="IPR027417">
    <property type="entry name" value="P-loop_NTPase"/>
</dbReference>
<comment type="function">
    <text evidence="15">Catalyzes the condensation reaction of fatty acid synthesis by the addition to an acyl acceptor of two carbons from malonyl-ACP. KAS III catalyzes the first condensation reaction which initiates fatty acid synthesis and may therefore play a role in governing the total rate of fatty acid production. Possesses both acetoacetyl-ACP synthase and acetyl transacylase activities.</text>
</comment>
<dbReference type="EC" id="2.3.1.180" evidence="3"/>
<dbReference type="InterPro" id="IPR036627">
    <property type="entry name" value="CobW-likC_sf"/>
</dbReference>
<dbReference type="GO" id="GO:0016787">
    <property type="term" value="F:hydrolase activity"/>
    <property type="evidence" value="ECO:0007669"/>
    <property type="project" value="UniProtKB-KW"/>
</dbReference>
<dbReference type="SUPFAM" id="SSF90002">
    <property type="entry name" value="Hypothetical protein YjiA, C-terminal domain"/>
    <property type="match status" value="1"/>
</dbReference>
<dbReference type="CDD" id="cd00830">
    <property type="entry name" value="KAS_III"/>
    <property type="match status" value="1"/>
</dbReference>
<dbReference type="EMBL" id="LSRX01000392">
    <property type="protein sequence ID" value="OLP98560.1"/>
    <property type="molecule type" value="Genomic_DNA"/>
</dbReference>
<evidence type="ECO:0000256" key="3">
    <source>
        <dbReference type="ARBA" id="ARBA00012333"/>
    </source>
</evidence>
<feature type="compositionally biased region" description="Low complexity" evidence="16">
    <location>
        <begin position="84"/>
        <end position="99"/>
    </location>
</feature>
<feature type="domain" description="Beta-ketoacyl-[acyl-carrier-protein] synthase III C-terminal" evidence="19">
    <location>
        <begin position="757"/>
        <end position="841"/>
    </location>
</feature>
<evidence type="ECO:0000256" key="13">
    <source>
        <dbReference type="ARBA" id="ARBA00049117"/>
    </source>
</evidence>
<name>A0A1Q9DTQ9_SYMMI</name>
<reference evidence="21 22" key="1">
    <citation type="submission" date="2016-02" db="EMBL/GenBank/DDBJ databases">
        <title>Genome analysis of coral dinoflagellate symbionts highlights evolutionary adaptations to a symbiotic lifestyle.</title>
        <authorList>
            <person name="Aranda M."/>
            <person name="Li Y."/>
            <person name="Liew Y.J."/>
            <person name="Baumgarten S."/>
            <person name="Simakov O."/>
            <person name="Wilson M."/>
            <person name="Piel J."/>
            <person name="Ashoor H."/>
            <person name="Bougouffa S."/>
            <person name="Bajic V.B."/>
            <person name="Ryu T."/>
            <person name="Ravasi T."/>
            <person name="Bayer T."/>
            <person name="Micklem G."/>
            <person name="Kim H."/>
            <person name="Bhak J."/>
            <person name="Lajeunesse T.C."/>
            <person name="Voolstra C.R."/>
        </authorList>
    </citation>
    <scope>NUCLEOTIDE SEQUENCE [LARGE SCALE GENOMIC DNA]</scope>
    <source>
        <strain evidence="21 22">CCMP2467</strain>
    </source>
</reference>
<evidence type="ECO:0000256" key="4">
    <source>
        <dbReference type="ARBA" id="ARBA00022516"/>
    </source>
</evidence>
<dbReference type="PANTHER" id="PTHR43091">
    <property type="entry name" value="3-OXOACYL-[ACYL-CARRIER-PROTEIN] SYNTHASE"/>
    <property type="match status" value="1"/>
</dbReference>
<accession>A0A1Q9DTQ9</accession>
<evidence type="ECO:0000259" key="18">
    <source>
        <dbReference type="Pfam" id="PF07683"/>
    </source>
</evidence>
<evidence type="ECO:0000259" key="17">
    <source>
        <dbReference type="Pfam" id="PF02492"/>
    </source>
</evidence>
<evidence type="ECO:0000259" key="20">
    <source>
        <dbReference type="Pfam" id="PF08545"/>
    </source>
</evidence>
<feature type="region of interest" description="Disordered" evidence="16">
    <location>
        <begin position="78"/>
        <end position="99"/>
    </location>
</feature>
<feature type="region of interest" description="Disordered" evidence="16">
    <location>
        <begin position="1"/>
        <end position="55"/>
    </location>
</feature>
<evidence type="ECO:0000256" key="5">
    <source>
        <dbReference type="ARBA" id="ARBA00022679"/>
    </source>
</evidence>
<dbReference type="InterPro" id="IPR013747">
    <property type="entry name" value="ACP_syn_III_C"/>
</dbReference>
<sequence length="925" mass="100119">MVLALKTQENKAAISEDRNLRKPPSADGSNCSRALRNRGGSGPGGQAGRRPPMVDVPRLTSLDALIAVKDGRVIQKAQAVAPPRASARGSGNGGARSSAPWVGLSGQMAEPKRVPVTVLTGFLGSGKTTLLNHILSTQHGMKFAIIENEFGEVGVDEKVIKEDSEEQVIEVMNGCICCTVRGDLVKVLKKLRSKLDTFDGVIIETTGMADPAPVAQTFFVDPEVQKIYHLDGIVTVVDCKHVLAHLQEEKPEGVENETVEQIAFADRIILNKTDLVDDAALEEVVTEVQKVNKDAELIKAQHSKVDPAKLLGINAFSLDRVLEMDPEFMNTDGEHQHDNSISSISWKFEGELNVNKMEMWISEMLQTKAADMFRYKGMLAVKGMDTKYLFQGVHMLFNGGFSEEYQWKKGETRECRFVFIGRNLDKALLEQKFMECKVTSEARFKVGDRVEANVPGGWKKAKIMRVWDEGNPYRIQLEDGTQVWAPDDSDNFVRAVKGGYCLCGAVAVGRQRRRLRALPFGISVVGTGSAAPETVVSNDDLAEIVETSDEWISQRTGIRRRHVLAPDESLASLSTKAASRALEAAKMSPEDVDLVIHATSTPDDLFGSGPQVASMLGADNAVAFDLTAACSGFVFALTTAAQYVRSGSFKSAVVIGADCLSRWVDWSDRNTCVLFGDGAGAMVITATDAEKDALLGFRMGSDGNGACHLGLNAEADGVSLGAGKEGGDGRYRKVTMNGKEVFRFATSRAPETLSKLMEEHNISGEEVDWLLLHQANRRIMDSAARRLKLPKEKILCNLDEYGNTSAASIPLALDEAVKEGKVQPGQLVACCGFGAGLTWGGGRLPSHCDRTPKSGSPVFYRKLTHSLNLHLADLADKAIAYPHQPEAWAAERMAQTGSPWALPGLLGGAAVVVAVFPDPVIGIPL</sequence>
<dbReference type="InterPro" id="IPR013751">
    <property type="entry name" value="ACP_syn_III_N"/>
</dbReference>
<gene>
    <name evidence="21" type="primary">fabH</name>
    <name evidence="21" type="ORF">AK812_SmicGene18975</name>
</gene>
<evidence type="ECO:0000313" key="22">
    <source>
        <dbReference type="Proteomes" id="UP000186817"/>
    </source>
</evidence>
<organism evidence="21 22">
    <name type="scientific">Symbiodinium microadriaticum</name>
    <name type="common">Dinoflagellate</name>
    <name type="synonym">Zooxanthella microadriatica</name>
    <dbReference type="NCBI Taxonomy" id="2951"/>
    <lineage>
        <taxon>Eukaryota</taxon>
        <taxon>Sar</taxon>
        <taxon>Alveolata</taxon>
        <taxon>Dinophyceae</taxon>
        <taxon>Suessiales</taxon>
        <taxon>Symbiodiniaceae</taxon>
        <taxon>Symbiodinium</taxon>
    </lineage>
</organism>
<keyword evidence="5" id="KW-0808">Transferase</keyword>
<dbReference type="GO" id="GO:0006633">
    <property type="term" value="P:fatty acid biosynthetic process"/>
    <property type="evidence" value="ECO:0007669"/>
    <property type="project" value="UniProtKB-KW"/>
</dbReference>
<evidence type="ECO:0000256" key="15">
    <source>
        <dbReference type="ARBA" id="ARBA00057449"/>
    </source>
</evidence>
<dbReference type="InterPro" id="IPR004655">
    <property type="entry name" value="FabH"/>
</dbReference>